<sequence length="314" mass="36616">MGLRTRHLLLLLLPLICLTFVLLFTASLDVFPKDNNTRASQTLERAGAWLRQEEESYRNTLWERVEMIKKLGPPRNIESFPLKDKVYTLWDFFTPAFQCPYRVSRIGRRGDGGKWVCGIEEIAKKDKCIVYSFGVSRDSSFEAAVLNLAPGCEVWGYDYNVGMWGPEIYLNKTLSQRAYFFPYGLGPQDHHKKSEAPKMYTLQSIMGLNGHAHIDILKIDIEEDEFEVFRAITDSFDTLPFSQLQLEVHAWNEHGYFPYFLDWWDMLERAGLRPFWFEPNLVHVNLQRGKRPDVAEYSFLNIRGSRGLVPELRF</sequence>
<evidence type="ECO:0000313" key="2">
    <source>
        <dbReference type="Proteomes" id="UP000814128"/>
    </source>
</evidence>
<proteinExistence type="predicted"/>
<reference evidence="1" key="1">
    <citation type="submission" date="2021-02" db="EMBL/GenBank/DDBJ databases">
        <authorList>
            <consortium name="DOE Joint Genome Institute"/>
            <person name="Ahrendt S."/>
            <person name="Looney B.P."/>
            <person name="Miyauchi S."/>
            <person name="Morin E."/>
            <person name="Drula E."/>
            <person name="Courty P.E."/>
            <person name="Chicoki N."/>
            <person name="Fauchery L."/>
            <person name="Kohler A."/>
            <person name="Kuo A."/>
            <person name="Labutti K."/>
            <person name="Pangilinan J."/>
            <person name="Lipzen A."/>
            <person name="Riley R."/>
            <person name="Andreopoulos W."/>
            <person name="He G."/>
            <person name="Johnson J."/>
            <person name="Barry K.W."/>
            <person name="Grigoriev I.V."/>
            <person name="Nagy L."/>
            <person name="Hibbett D."/>
            <person name="Henrissat B."/>
            <person name="Matheny P.B."/>
            <person name="Labbe J."/>
            <person name="Martin F."/>
        </authorList>
    </citation>
    <scope>NUCLEOTIDE SEQUENCE</scope>
    <source>
        <strain evidence="1">EC-137</strain>
    </source>
</reference>
<name>A0ACB8Q5Z4_9AGAM</name>
<keyword evidence="1" id="KW-0489">Methyltransferase</keyword>
<comment type="caution">
    <text evidence="1">The sequence shown here is derived from an EMBL/GenBank/DDBJ whole genome shotgun (WGS) entry which is preliminary data.</text>
</comment>
<keyword evidence="1" id="KW-0808">Transferase</keyword>
<organism evidence="1 2">
    <name type="scientific">Vararia minispora EC-137</name>
    <dbReference type="NCBI Taxonomy" id="1314806"/>
    <lineage>
        <taxon>Eukaryota</taxon>
        <taxon>Fungi</taxon>
        <taxon>Dikarya</taxon>
        <taxon>Basidiomycota</taxon>
        <taxon>Agaricomycotina</taxon>
        <taxon>Agaricomycetes</taxon>
        <taxon>Russulales</taxon>
        <taxon>Lachnocladiaceae</taxon>
        <taxon>Vararia</taxon>
    </lineage>
</organism>
<dbReference type="EMBL" id="MU274035">
    <property type="protein sequence ID" value="KAI0027037.1"/>
    <property type="molecule type" value="Genomic_DNA"/>
</dbReference>
<gene>
    <name evidence="1" type="ORF">K488DRAFT_63201</name>
</gene>
<accession>A0ACB8Q5Z4</accession>
<protein>
    <submittedName>
        <fullName evidence="1">Methyltransferase domain-containing protein</fullName>
    </submittedName>
</protein>
<dbReference type="Proteomes" id="UP000814128">
    <property type="component" value="Unassembled WGS sequence"/>
</dbReference>
<reference evidence="1" key="2">
    <citation type="journal article" date="2022" name="New Phytol.">
        <title>Evolutionary transition to the ectomycorrhizal habit in the genomes of a hyperdiverse lineage of mushroom-forming fungi.</title>
        <authorList>
            <person name="Looney B."/>
            <person name="Miyauchi S."/>
            <person name="Morin E."/>
            <person name="Drula E."/>
            <person name="Courty P.E."/>
            <person name="Kohler A."/>
            <person name="Kuo A."/>
            <person name="LaButti K."/>
            <person name="Pangilinan J."/>
            <person name="Lipzen A."/>
            <person name="Riley R."/>
            <person name="Andreopoulos W."/>
            <person name="He G."/>
            <person name="Johnson J."/>
            <person name="Nolan M."/>
            <person name="Tritt A."/>
            <person name="Barry K.W."/>
            <person name="Grigoriev I.V."/>
            <person name="Nagy L.G."/>
            <person name="Hibbett D."/>
            <person name="Henrissat B."/>
            <person name="Matheny P.B."/>
            <person name="Labbe J."/>
            <person name="Martin F.M."/>
        </authorList>
    </citation>
    <scope>NUCLEOTIDE SEQUENCE</scope>
    <source>
        <strain evidence="1">EC-137</strain>
    </source>
</reference>
<keyword evidence="2" id="KW-1185">Reference proteome</keyword>
<evidence type="ECO:0000313" key="1">
    <source>
        <dbReference type="EMBL" id="KAI0027037.1"/>
    </source>
</evidence>